<dbReference type="InterPro" id="IPR018303">
    <property type="entry name" value="ATPase_P-typ_P_site"/>
</dbReference>
<evidence type="ECO:0000256" key="14">
    <source>
        <dbReference type="SAM" id="Phobius"/>
    </source>
</evidence>
<keyword evidence="6" id="KW-0256">Endoplasmic reticulum</keyword>
<evidence type="ECO:0000256" key="8">
    <source>
        <dbReference type="ARBA" id="ARBA00022842"/>
    </source>
</evidence>
<dbReference type="SFLD" id="SFLDG00002">
    <property type="entry name" value="C1.7:_P-type_atpase_like"/>
    <property type="match status" value="1"/>
</dbReference>
<dbReference type="Gene3D" id="3.30.300.90">
    <property type="entry name" value="BolA-like"/>
    <property type="match status" value="1"/>
</dbReference>
<keyword evidence="9" id="KW-1278">Translocase</keyword>
<dbReference type="InterPro" id="IPR047820">
    <property type="entry name" value="P5A-type_ATPase"/>
</dbReference>
<dbReference type="InterPro" id="IPR044492">
    <property type="entry name" value="P_typ_ATPase_HD_dom"/>
</dbReference>
<dbReference type="Gene3D" id="2.70.150.10">
    <property type="entry name" value="Calcium-transporting ATPase, cytoplasmic transduction domain A"/>
    <property type="match status" value="1"/>
</dbReference>
<keyword evidence="4" id="KW-0479">Metal-binding</keyword>
<keyword evidence="5" id="KW-0547">Nucleotide-binding</keyword>
<feature type="transmembrane region" description="Helical" evidence="14">
    <location>
        <begin position="165"/>
        <end position="183"/>
    </location>
</feature>
<comment type="similarity">
    <text evidence="2">Belongs to the cation transport ATPase (P-type) (TC 3.A.3) family. Type V subfamily.</text>
</comment>
<evidence type="ECO:0000256" key="13">
    <source>
        <dbReference type="SAM" id="MobiDB-lite"/>
    </source>
</evidence>
<evidence type="ECO:0000256" key="3">
    <source>
        <dbReference type="ARBA" id="ARBA00022692"/>
    </source>
</evidence>
<feature type="region of interest" description="Disordered" evidence="13">
    <location>
        <begin position="1379"/>
        <end position="1433"/>
    </location>
</feature>
<evidence type="ECO:0000256" key="12">
    <source>
        <dbReference type="SAM" id="Coils"/>
    </source>
</evidence>
<evidence type="ECO:0000256" key="10">
    <source>
        <dbReference type="ARBA" id="ARBA00022989"/>
    </source>
</evidence>
<dbReference type="GO" id="GO:0046872">
    <property type="term" value="F:metal ion binding"/>
    <property type="evidence" value="ECO:0007669"/>
    <property type="project" value="UniProtKB-KW"/>
</dbReference>
<keyword evidence="11 14" id="KW-0472">Membrane</keyword>
<reference evidence="17" key="1">
    <citation type="submission" date="2022-07" db="EMBL/GenBank/DDBJ databases">
        <title>Phylogenomic reconstructions and comparative analyses of Kickxellomycotina fungi.</title>
        <authorList>
            <person name="Reynolds N.K."/>
            <person name="Stajich J.E."/>
            <person name="Barry K."/>
            <person name="Grigoriev I.V."/>
            <person name="Crous P."/>
            <person name="Smith M.E."/>
        </authorList>
    </citation>
    <scope>NUCLEOTIDE SEQUENCE</scope>
    <source>
        <strain evidence="17">NBRC 100468</strain>
    </source>
</reference>
<comment type="caution">
    <text evidence="17">The sequence shown here is derived from an EMBL/GenBank/DDBJ whole genome shotgun (WGS) entry which is preliminary data.</text>
</comment>
<name>A0A9W8A0J1_9FUNG</name>
<evidence type="ECO:0000256" key="7">
    <source>
        <dbReference type="ARBA" id="ARBA00022840"/>
    </source>
</evidence>
<feature type="transmembrane region" description="Helical" evidence="14">
    <location>
        <begin position="1222"/>
        <end position="1244"/>
    </location>
</feature>
<keyword evidence="10 14" id="KW-1133">Transmembrane helix</keyword>
<dbReference type="PANTHER" id="PTHR45630">
    <property type="entry name" value="CATION-TRANSPORTING ATPASE-RELATED"/>
    <property type="match status" value="1"/>
</dbReference>
<dbReference type="Pfam" id="PF23143">
    <property type="entry name" value="2TM_P5A-ATPase"/>
    <property type="match status" value="1"/>
</dbReference>
<protein>
    <submittedName>
        <fullName evidence="17">Cation-transporting ATPase 1</fullName>
    </submittedName>
</protein>
<feature type="transmembrane region" description="Helical" evidence="14">
    <location>
        <begin position="136"/>
        <end position="153"/>
    </location>
</feature>
<evidence type="ECO:0000256" key="4">
    <source>
        <dbReference type="ARBA" id="ARBA00022723"/>
    </source>
</evidence>
<dbReference type="Proteomes" id="UP001150538">
    <property type="component" value="Unassembled WGS sequence"/>
</dbReference>
<evidence type="ECO:0000256" key="5">
    <source>
        <dbReference type="ARBA" id="ARBA00022741"/>
    </source>
</evidence>
<feature type="domain" description="P-type ATPase A" evidence="15">
    <location>
        <begin position="369"/>
        <end position="498"/>
    </location>
</feature>
<dbReference type="InterPro" id="IPR036412">
    <property type="entry name" value="HAD-like_sf"/>
</dbReference>
<keyword evidence="18" id="KW-1185">Reference proteome</keyword>
<dbReference type="PRINTS" id="PR00119">
    <property type="entry name" value="CATATPASE"/>
</dbReference>
<sequence>MIRNVFSRSLRGPSSLASITKRFYSLQATFSTDGEKHIHDKLAKELSPASLQVSDISGGCGSMYVVEIQAEAFRGKNSVQQHRMVNAVLKEELKEMHGLRIVSSPPKDSSASPKLVDAKSITSASLHRPLQTTQHAYVWPFLFTYPVWLYIYTFGYDKYFGSTEYAFISFMFIFCIQALLFLSGEWSVDVKAKLTCKSETDPYRSELIKVNAAPHCGKSAICPLIFDHENGIDGKPEISFNFQAQLFIYDENKKIFSPAQYPPDFNPTLEEFQKSKGLETDRQIAYALHAFGNNKFNVPVPTFVELFKEHAKAPFFVFQIFCVGLWCLDEYWYYSLFTLFMLIVFESTVVFQRLKTLGEFHSLSMKPFDINVYRKKEWSIIKSDELIPGDIISIDRSTEDNGVPCDALLLDGTCIVNEAMLSGESTPQLKESIKLRDPKDVLDMEGSDKNSTLFGGTKVLQVTPPDDDSKLKTPDGGCLGYVLRTGFGTSQGKLVRTMVFSTERVSADNAEAYVFIGFLLIFAILASAYVWIEGGKDGRRAKSKLLLDCVLIITSVVPPELPMELSMAVNSSLVALSRLAIFCTEPFRIPNAGKVDICCFDKTGTLTGENLVVEGISSAPDTPEGQRMTLLDPRDMSRDTTLTLAAAHALVKLDDEQLVGDPMERAQVEAVGFRLADSDTVVPADPGDKFLDSLPIKRGQTKISIIRRFAFSSALKRSSTLCQVTGVGQPNAGYFVAAKGAPEIMRGMLSKVPEWYDETYKHFSRRGGRVLTLGCKWLPTAHTMEKTEVENISRDSVESSLEFQGFLVFTSPLKPDSKRAILMLSYASHRCVMITGDNSLTAVHVAEEVGMLDQKAIVIDVPESNGNQDSSESDQRVVASSVDESVTFDVDTNDVGRMERVLDGWDLCLTGAALKALGHTALWKDYLLHHTWVYARVSPVQKEFILTEMKSAGYVTLMTGDGSNDVGALKQAHIGVALLDGKPEDLQKIAERQRIERLKSAYDAQLKIAKRFNQPPPNPPPALRQYLKDQAEKEAKEAKRRRKAEERAAAVSGMVVDRVRTDADRKARLARKRADEIEQQVAEARSNSTPQQQQVADLNARMSEWLAQMDSMEDEVPTLKFGDASVAAPFTSKLGTVMAVCNIVRQGRCTLVATVQMYKILALNCLISAYSLSVLYLDGIKFGDWQATIMGVLMSVCFFCISKASPLEKLSRERPQSKIVSVYVFATILGQFAVHVAALIYITLAVREHEDREDVDIDGVFEPSLLNTAMYLISLSQQVSTFAINYQGHPFREALRDNKYLYRGLLGVGAIAAICATESVPELNEQLKLVKMPSSFRDQLCIVMALDFGGSYVVEFISAWLFSSTTSKPICIRAKEVEYPEDPEERKAPEEVAVPPPNYNAKVDQNGDEKVKKSRSKTKSKSKKVNEPEAIKP</sequence>
<keyword evidence="8" id="KW-0460">Magnesium</keyword>
<dbReference type="InterPro" id="IPR001757">
    <property type="entry name" value="P_typ_ATPase"/>
</dbReference>
<dbReference type="SFLD" id="SFLDS00003">
    <property type="entry name" value="Haloacid_Dehalogenase"/>
    <property type="match status" value="1"/>
</dbReference>
<proteinExistence type="inferred from homology"/>
<dbReference type="InterPro" id="IPR023298">
    <property type="entry name" value="ATPase_P-typ_TM_dom_sf"/>
</dbReference>
<dbReference type="Pfam" id="PF01722">
    <property type="entry name" value="BolA"/>
    <property type="match status" value="1"/>
</dbReference>
<evidence type="ECO:0000259" key="16">
    <source>
        <dbReference type="Pfam" id="PF23143"/>
    </source>
</evidence>
<dbReference type="OrthoDB" id="48943at2759"/>
<dbReference type="SUPFAM" id="SSF82657">
    <property type="entry name" value="BolA-like"/>
    <property type="match status" value="1"/>
</dbReference>
<dbReference type="GO" id="GO:0015662">
    <property type="term" value="F:P-type ion transporter activity"/>
    <property type="evidence" value="ECO:0007669"/>
    <property type="project" value="TreeGrafter"/>
</dbReference>
<feature type="domain" description="P5A-ATPase transmembrane helical hairpin" evidence="16">
    <location>
        <begin position="131"/>
        <end position="199"/>
    </location>
</feature>
<dbReference type="NCBIfam" id="TIGR01494">
    <property type="entry name" value="ATPase_P-type"/>
    <property type="match status" value="1"/>
</dbReference>
<feature type="compositionally biased region" description="Basic and acidic residues" evidence="13">
    <location>
        <begin position="1424"/>
        <end position="1433"/>
    </location>
</feature>
<dbReference type="GO" id="GO:0005789">
    <property type="term" value="C:endoplasmic reticulum membrane"/>
    <property type="evidence" value="ECO:0007669"/>
    <property type="project" value="UniProtKB-SubCell"/>
</dbReference>
<evidence type="ECO:0000313" key="18">
    <source>
        <dbReference type="Proteomes" id="UP001150538"/>
    </source>
</evidence>
<evidence type="ECO:0000259" key="15">
    <source>
        <dbReference type="Pfam" id="PF00122"/>
    </source>
</evidence>
<gene>
    <name evidence="17" type="primary">SPF1</name>
    <name evidence="17" type="ORF">H4219_001420</name>
</gene>
<dbReference type="SUPFAM" id="SSF81660">
    <property type="entry name" value="Metal cation-transporting ATPase, ATP-binding domain N"/>
    <property type="match status" value="1"/>
</dbReference>
<dbReference type="GO" id="GO:0005524">
    <property type="term" value="F:ATP binding"/>
    <property type="evidence" value="ECO:0007669"/>
    <property type="project" value="UniProtKB-KW"/>
</dbReference>
<dbReference type="NCBIfam" id="TIGR01657">
    <property type="entry name" value="P-ATPase-V"/>
    <property type="match status" value="1"/>
</dbReference>
<evidence type="ECO:0000256" key="9">
    <source>
        <dbReference type="ARBA" id="ARBA00022967"/>
    </source>
</evidence>
<dbReference type="SFLD" id="SFLDF00027">
    <property type="entry name" value="p-type_atpase"/>
    <property type="match status" value="1"/>
</dbReference>
<feature type="compositionally biased region" description="Basic residues" evidence="13">
    <location>
        <begin position="1412"/>
        <end position="1423"/>
    </location>
</feature>
<feature type="transmembrane region" description="Helical" evidence="14">
    <location>
        <begin position="1183"/>
        <end position="1201"/>
    </location>
</feature>
<dbReference type="Gene3D" id="3.40.1110.10">
    <property type="entry name" value="Calcium-transporting ATPase, cytoplasmic domain N"/>
    <property type="match status" value="1"/>
</dbReference>
<evidence type="ECO:0000313" key="17">
    <source>
        <dbReference type="EMBL" id="KAJ1920307.1"/>
    </source>
</evidence>
<dbReference type="InterPro" id="IPR059000">
    <property type="entry name" value="ATPase_P-type_domA"/>
</dbReference>
<comment type="subcellular location">
    <subcellularLocation>
        <location evidence="1">Endoplasmic reticulum membrane</location>
        <topology evidence="1">Multi-pass membrane protein</topology>
    </subcellularLocation>
</comment>
<evidence type="ECO:0000256" key="6">
    <source>
        <dbReference type="ARBA" id="ARBA00022824"/>
    </source>
</evidence>
<dbReference type="InterPro" id="IPR057255">
    <property type="entry name" value="2TM_P5A-ATPase"/>
</dbReference>
<dbReference type="InterPro" id="IPR006544">
    <property type="entry name" value="P-type_TPase_V"/>
</dbReference>
<dbReference type="Pfam" id="PF00122">
    <property type="entry name" value="E1-E2_ATPase"/>
    <property type="match status" value="1"/>
</dbReference>
<dbReference type="SUPFAM" id="SSF81653">
    <property type="entry name" value="Calcium ATPase, transduction domain A"/>
    <property type="match status" value="1"/>
</dbReference>
<keyword evidence="7" id="KW-0067">ATP-binding</keyword>
<dbReference type="InterPro" id="IPR008250">
    <property type="entry name" value="ATPase_P-typ_transduc_dom_A_sf"/>
</dbReference>
<dbReference type="PROSITE" id="PS00154">
    <property type="entry name" value="ATPASE_E1_E2"/>
    <property type="match status" value="1"/>
</dbReference>
<dbReference type="GO" id="GO:0016887">
    <property type="term" value="F:ATP hydrolysis activity"/>
    <property type="evidence" value="ECO:0007669"/>
    <property type="project" value="InterPro"/>
</dbReference>
<dbReference type="InterPro" id="IPR002634">
    <property type="entry name" value="BolA"/>
</dbReference>
<feature type="compositionally biased region" description="Basic and acidic residues" evidence="13">
    <location>
        <begin position="1379"/>
        <end position="1390"/>
    </location>
</feature>
<dbReference type="GO" id="GO:0006874">
    <property type="term" value="P:intracellular calcium ion homeostasis"/>
    <property type="evidence" value="ECO:0007669"/>
    <property type="project" value="TreeGrafter"/>
</dbReference>
<dbReference type="InterPro" id="IPR023214">
    <property type="entry name" value="HAD_sf"/>
</dbReference>
<dbReference type="Gene3D" id="3.40.50.1000">
    <property type="entry name" value="HAD superfamily/HAD-like"/>
    <property type="match status" value="1"/>
</dbReference>
<organism evidence="17 18">
    <name type="scientific">Mycoemilia scoparia</name>
    <dbReference type="NCBI Taxonomy" id="417184"/>
    <lineage>
        <taxon>Eukaryota</taxon>
        <taxon>Fungi</taxon>
        <taxon>Fungi incertae sedis</taxon>
        <taxon>Zoopagomycota</taxon>
        <taxon>Kickxellomycotina</taxon>
        <taxon>Kickxellomycetes</taxon>
        <taxon>Kickxellales</taxon>
        <taxon>Kickxellaceae</taxon>
        <taxon>Mycoemilia</taxon>
    </lineage>
</organism>
<keyword evidence="12" id="KW-0175">Coiled coil</keyword>
<dbReference type="SUPFAM" id="SSF56784">
    <property type="entry name" value="HAD-like"/>
    <property type="match status" value="1"/>
</dbReference>
<accession>A0A9W8A0J1</accession>
<dbReference type="SUPFAM" id="SSF81665">
    <property type="entry name" value="Calcium ATPase, transmembrane domain M"/>
    <property type="match status" value="1"/>
</dbReference>
<dbReference type="PANTHER" id="PTHR45630:SF7">
    <property type="entry name" value="ENDOPLASMIC RETICULUM TRANSMEMBRANE HELIX TRANSLOCASE"/>
    <property type="match status" value="1"/>
</dbReference>
<feature type="transmembrane region" description="Helical" evidence="14">
    <location>
        <begin position="512"/>
        <end position="532"/>
    </location>
</feature>
<feature type="coiled-coil region" evidence="12">
    <location>
        <begin position="1027"/>
        <end position="1115"/>
    </location>
</feature>
<dbReference type="CDD" id="cd07543">
    <property type="entry name" value="P-type_ATPase_cation"/>
    <property type="match status" value="1"/>
</dbReference>
<evidence type="ECO:0000256" key="1">
    <source>
        <dbReference type="ARBA" id="ARBA00004477"/>
    </source>
</evidence>
<evidence type="ECO:0000256" key="11">
    <source>
        <dbReference type="ARBA" id="ARBA00023136"/>
    </source>
</evidence>
<dbReference type="InterPro" id="IPR023299">
    <property type="entry name" value="ATPase_P-typ_cyto_dom_N"/>
</dbReference>
<dbReference type="EMBL" id="JANBPU010000015">
    <property type="protein sequence ID" value="KAJ1920307.1"/>
    <property type="molecule type" value="Genomic_DNA"/>
</dbReference>
<keyword evidence="3 14" id="KW-0812">Transmembrane</keyword>
<dbReference type="InterPro" id="IPR036065">
    <property type="entry name" value="BolA-like_sf"/>
</dbReference>
<evidence type="ECO:0000256" key="2">
    <source>
        <dbReference type="ARBA" id="ARBA00006000"/>
    </source>
</evidence>
<dbReference type="GO" id="GO:0019829">
    <property type="term" value="F:ATPase-coupled monoatomic cation transmembrane transporter activity"/>
    <property type="evidence" value="ECO:0007669"/>
    <property type="project" value="TreeGrafter"/>
</dbReference>